<organism evidence="2 3">
    <name type="scientific">Neotabrizicola shimadae</name>
    <dbReference type="NCBI Taxonomy" id="2807096"/>
    <lineage>
        <taxon>Bacteria</taxon>
        <taxon>Pseudomonadati</taxon>
        <taxon>Pseudomonadota</taxon>
        <taxon>Alphaproteobacteria</taxon>
        <taxon>Rhodobacterales</taxon>
        <taxon>Paracoccaceae</taxon>
        <taxon>Neotabrizicola</taxon>
    </lineage>
</organism>
<dbReference type="EMBL" id="CP069370">
    <property type="protein sequence ID" value="QYZ69785.1"/>
    <property type="molecule type" value="Genomic_DNA"/>
</dbReference>
<evidence type="ECO:0000256" key="1">
    <source>
        <dbReference type="SAM" id="MobiDB-lite"/>
    </source>
</evidence>
<dbReference type="PIRSF" id="PIRSF006421">
    <property type="entry name" value="UCP006421"/>
    <property type="match status" value="1"/>
</dbReference>
<feature type="region of interest" description="Disordered" evidence="1">
    <location>
        <begin position="1"/>
        <end position="30"/>
    </location>
</feature>
<name>A0A8G0ZUP8_9RHOB</name>
<proteinExistence type="predicted"/>
<dbReference type="KEGG" id="nsm:JO391_19145"/>
<dbReference type="SUPFAM" id="SSF143631">
    <property type="entry name" value="ApbE-like"/>
    <property type="match status" value="1"/>
</dbReference>
<dbReference type="AlphaFoldDB" id="A0A8G0ZUP8"/>
<reference evidence="2" key="1">
    <citation type="submission" date="2021-02" db="EMBL/GenBank/DDBJ databases">
        <title>Rhodobacter shimadae sp. nov., an aerobic anoxygenic phototrophic bacterium isolated from a hot spring.</title>
        <authorList>
            <person name="Muramatsu S."/>
            <person name="Haruta S."/>
            <person name="Hirose S."/>
            <person name="Hanada S."/>
        </authorList>
    </citation>
    <scope>NUCLEOTIDE SEQUENCE</scope>
    <source>
        <strain evidence="2">N10</strain>
    </source>
</reference>
<sequence>MTAGVAVTGGLSPPAPAGPEARQASPREHLSKAEAGVQAGWISGGRLHLNRGPIDLVIRAEGPAAAAAYRAALARFDGMLEALVAELPALRSGDGVPVEGAVARAMAAAVAPYRPAFITPMAAVAGAVADAVLVAMRATGPLDRAYVNNGGDIALHLGPGSRFDVAMATGGTVVLHAGDGVGGVATSGWRGRSQSLGIADAVTVLARTGAEADAAATMVANAVDLPGHPAVTRVPAVAVKADSDLGQRLVTVDVGRLSAGEVAEALGRGACSARRLVDRGLILGAALVLQGEMVTVGRMAVSERAGAWISA</sequence>
<dbReference type="InterPro" id="IPR003374">
    <property type="entry name" value="ApbE-like_sf"/>
</dbReference>
<accession>A0A8G0ZUP8</accession>
<protein>
    <submittedName>
        <fullName evidence="2">UPF0280 family protein</fullName>
    </submittedName>
</protein>
<dbReference type="Gene3D" id="3.10.520.10">
    <property type="entry name" value="ApbE-like domains"/>
    <property type="match status" value="1"/>
</dbReference>
<dbReference type="NCBIfam" id="NF003322">
    <property type="entry name" value="PRK04334.1-2"/>
    <property type="match status" value="1"/>
</dbReference>
<evidence type="ECO:0000313" key="3">
    <source>
        <dbReference type="Proteomes" id="UP000826300"/>
    </source>
</evidence>
<dbReference type="Proteomes" id="UP000826300">
    <property type="component" value="Chromosome"/>
</dbReference>
<keyword evidence="3" id="KW-1185">Reference proteome</keyword>
<gene>
    <name evidence="2" type="ORF">JO391_19145</name>
</gene>
<evidence type="ECO:0000313" key="2">
    <source>
        <dbReference type="EMBL" id="QYZ69785.1"/>
    </source>
</evidence>
<dbReference type="InterPro" id="IPR007183">
    <property type="entry name" value="UPF0280"/>
</dbReference>